<dbReference type="Proteomes" id="UP000276133">
    <property type="component" value="Unassembled WGS sequence"/>
</dbReference>
<dbReference type="AlphaFoldDB" id="A0A3M7Q5R2"/>
<keyword evidence="3" id="KW-1185">Reference proteome</keyword>
<keyword evidence="1" id="KW-0472">Membrane</keyword>
<evidence type="ECO:0000313" key="2">
    <source>
        <dbReference type="EMBL" id="RNA06341.1"/>
    </source>
</evidence>
<evidence type="ECO:0000256" key="1">
    <source>
        <dbReference type="SAM" id="Phobius"/>
    </source>
</evidence>
<name>A0A3M7Q5R2_BRAPC</name>
<sequence>MESLVYIVRSSQYQSRTGVKQSVGPAEPGWAAPRDEDTAKMRVQEISFRTAVGEKSTLIIRNAFDGILALLLAIDARTIDSLNLLLDLACLHTRIKAAWSSGLRGVERTRQSRLYFFLVRCVISSFLLGTVALAGTKATSWDGDGGSMAVRVDFLVEGNVHMVVQEPSAIVETFAKQN</sequence>
<comment type="caution">
    <text evidence="2">The sequence shown here is derived from an EMBL/GenBank/DDBJ whole genome shotgun (WGS) entry which is preliminary data.</text>
</comment>
<feature type="transmembrane region" description="Helical" evidence="1">
    <location>
        <begin position="114"/>
        <end position="134"/>
    </location>
</feature>
<evidence type="ECO:0000313" key="3">
    <source>
        <dbReference type="Proteomes" id="UP000276133"/>
    </source>
</evidence>
<protein>
    <submittedName>
        <fullName evidence="2">Uncharacterized protein</fullName>
    </submittedName>
</protein>
<organism evidence="2 3">
    <name type="scientific">Brachionus plicatilis</name>
    <name type="common">Marine rotifer</name>
    <name type="synonym">Brachionus muelleri</name>
    <dbReference type="NCBI Taxonomy" id="10195"/>
    <lineage>
        <taxon>Eukaryota</taxon>
        <taxon>Metazoa</taxon>
        <taxon>Spiralia</taxon>
        <taxon>Gnathifera</taxon>
        <taxon>Rotifera</taxon>
        <taxon>Eurotatoria</taxon>
        <taxon>Monogononta</taxon>
        <taxon>Pseudotrocha</taxon>
        <taxon>Ploima</taxon>
        <taxon>Brachionidae</taxon>
        <taxon>Brachionus</taxon>
    </lineage>
</organism>
<accession>A0A3M7Q5R2</accession>
<reference evidence="2 3" key="1">
    <citation type="journal article" date="2018" name="Sci. Rep.">
        <title>Genomic signatures of local adaptation to the degree of environmental predictability in rotifers.</title>
        <authorList>
            <person name="Franch-Gras L."/>
            <person name="Hahn C."/>
            <person name="Garcia-Roger E.M."/>
            <person name="Carmona M.J."/>
            <person name="Serra M."/>
            <person name="Gomez A."/>
        </authorList>
    </citation>
    <scope>NUCLEOTIDE SEQUENCE [LARGE SCALE GENOMIC DNA]</scope>
    <source>
        <strain evidence="2">HYR1</strain>
    </source>
</reference>
<keyword evidence="1" id="KW-0812">Transmembrane</keyword>
<gene>
    <name evidence="2" type="ORF">BpHYR1_023273</name>
</gene>
<proteinExistence type="predicted"/>
<keyword evidence="1" id="KW-1133">Transmembrane helix</keyword>
<dbReference type="EMBL" id="REGN01007430">
    <property type="protein sequence ID" value="RNA06341.1"/>
    <property type="molecule type" value="Genomic_DNA"/>
</dbReference>